<reference evidence="5" key="2">
    <citation type="journal article" date="2019" name="Int. J. Syst. Evol. Microbiol.">
        <title>The Global Catalogue of Microorganisms (GCM) 10K type strain sequencing project: providing services to taxonomists for standard genome sequencing and annotation.</title>
        <authorList>
            <consortium name="The Broad Institute Genomics Platform"/>
            <consortium name="The Broad Institute Genome Sequencing Center for Infectious Disease"/>
            <person name="Wu L."/>
            <person name="Ma J."/>
        </authorList>
    </citation>
    <scope>NUCLEOTIDE SEQUENCE [LARGE SCALE GENOMIC DNA]</scope>
    <source>
        <strain evidence="5">NBRC 107715</strain>
    </source>
</reference>
<dbReference type="InterPro" id="IPR054189">
    <property type="entry name" value="DUF6894"/>
</dbReference>
<gene>
    <name evidence="3" type="ORF">GCM10007888_60720</name>
    <name evidence="2" type="ORF">MOX02_03460</name>
</gene>
<name>A0A512IX48_9HYPH</name>
<dbReference type="Pfam" id="PF21834">
    <property type="entry name" value="DUF6894"/>
    <property type="match status" value="1"/>
</dbReference>
<dbReference type="AlphaFoldDB" id="A0A512IX48"/>
<reference evidence="3" key="1">
    <citation type="journal article" date="2014" name="Int. J. Syst. Evol. Microbiol.">
        <title>Complete genome of a new Firmicutes species belonging to the dominant human colonic microbiota ('Ruminococcus bicirculans') reveals two chromosomes and a selective capacity to utilize plant glucans.</title>
        <authorList>
            <consortium name="NISC Comparative Sequencing Program"/>
            <person name="Wegmann U."/>
            <person name="Louis P."/>
            <person name="Goesmann A."/>
            <person name="Henrissat B."/>
            <person name="Duncan S.H."/>
            <person name="Flint H.J."/>
        </authorList>
    </citation>
    <scope>NUCLEOTIDE SEQUENCE</scope>
    <source>
        <strain evidence="3">NBRC 107715</strain>
    </source>
</reference>
<accession>A0A512IX48</accession>
<dbReference type="Proteomes" id="UP000321960">
    <property type="component" value="Unassembled WGS sequence"/>
</dbReference>
<comment type="caution">
    <text evidence="2">The sequence shown here is derived from an EMBL/GenBank/DDBJ whole genome shotgun (WGS) entry which is preliminary data.</text>
</comment>
<organism evidence="2 4">
    <name type="scientific">Methylobacterium oxalidis</name>
    <dbReference type="NCBI Taxonomy" id="944322"/>
    <lineage>
        <taxon>Bacteria</taxon>
        <taxon>Pseudomonadati</taxon>
        <taxon>Pseudomonadota</taxon>
        <taxon>Alphaproteobacteria</taxon>
        <taxon>Hyphomicrobiales</taxon>
        <taxon>Methylobacteriaceae</taxon>
        <taxon>Methylobacterium</taxon>
    </lineage>
</organism>
<dbReference type="RefSeq" id="WP_147024000.1">
    <property type="nucleotide sequence ID" value="NZ_BJZU01000004.1"/>
</dbReference>
<protein>
    <recommendedName>
        <fullName evidence="1">DUF6894 domain-containing protein</fullName>
    </recommendedName>
</protein>
<reference evidence="2 4" key="3">
    <citation type="submission" date="2019-07" db="EMBL/GenBank/DDBJ databases">
        <title>Whole genome shotgun sequence of Methylobacterium oxalidis NBRC 107715.</title>
        <authorList>
            <person name="Hosoyama A."/>
            <person name="Uohara A."/>
            <person name="Ohji S."/>
            <person name="Ichikawa N."/>
        </authorList>
    </citation>
    <scope>NUCLEOTIDE SEQUENCE [LARGE SCALE GENOMIC DNA]</scope>
    <source>
        <strain evidence="2 4">NBRC 107715</strain>
    </source>
</reference>
<reference evidence="3" key="4">
    <citation type="submission" date="2023-01" db="EMBL/GenBank/DDBJ databases">
        <title>Draft genome sequence of Methylobacterium oxalidis strain NBRC 107715.</title>
        <authorList>
            <person name="Sun Q."/>
            <person name="Mori K."/>
        </authorList>
    </citation>
    <scope>NUCLEOTIDE SEQUENCE</scope>
    <source>
        <strain evidence="3">NBRC 107715</strain>
    </source>
</reference>
<proteinExistence type="predicted"/>
<dbReference type="EMBL" id="BJZU01000004">
    <property type="protein sequence ID" value="GEP02308.1"/>
    <property type="molecule type" value="Genomic_DNA"/>
</dbReference>
<feature type="domain" description="DUF6894" evidence="1">
    <location>
        <begin position="3"/>
        <end position="70"/>
    </location>
</feature>
<evidence type="ECO:0000313" key="2">
    <source>
        <dbReference type="EMBL" id="GEP02308.1"/>
    </source>
</evidence>
<evidence type="ECO:0000313" key="3">
    <source>
        <dbReference type="EMBL" id="GLS67687.1"/>
    </source>
</evidence>
<dbReference type="OrthoDB" id="8094360at2"/>
<dbReference type="Proteomes" id="UP001156856">
    <property type="component" value="Unassembled WGS sequence"/>
</dbReference>
<evidence type="ECO:0000259" key="1">
    <source>
        <dbReference type="Pfam" id="PF21834"/>
    </source>
</evidence>
<evidence type="ECO:0000313" key="4">
    <source>
        <dbReference type="Proteomes" id="UP000321960"/>
    </source>
</evidence>
<keyword evidence="5" id="KW-1185">Reference proteome</keyword>
<dbReference type="EMBL" id="BSPK01000117">
    <property type="protein sequence ID" value="GLS67687.1"/>
    <property type="molecule type" value="Genomic_DNA"/>
</dbReference>
<evidence type="ECO:0000313" key="5">
    <source>
        <dbReference type="Proteomes" id="UP001156856"/>
    </source>
</evidence>
<sequence>MPRYFIDAIIGTHVYHDAEGSILRDDLSALDLAVSTLHDLARMRTAEGRNVPISATVRSERDTCVCTVRMDLAIEWSAAVAPPHDQPERIRLPAIH</sequence>